<protein>
    <submittedName>
        <fullName evidence="2">Heavy-metal-associated domain protein</fullName>
    </submittedName>
</protein>
<dbReference type="Gene3D" id="3.30.70.100">
    <property type="match status" value="1"/>
</dbReference>
<comment type="caution">
    <text evidence="2">The sequence shown here is derived from an EMBL/GenBank/DDBJ whole genome shotgun (WGS) entry which is preliminary data.</text>
</comment>
<dbReference type="AlphaFoldDB" id="A0A0F0LZF6"/>
<dbReference type="GO" id="GO:0046872">
    <property type="term" value="F:metal ion binding"/>
    <property type="evidence" value="ECO:0007669"/>
    <property type="project" value="InterPro"/>
</dbReference>
<feature type="domain" description="HMA" evidence="1">
    <location>
        <begin position="7"/>
        <end position="72"/>
    </location>
</feature>
<dbReference type="PROSITE" id="PS50846">
    <property type="entry name" value="HMA_2"/>
    <property type="match status" value="1"/>
</dbReference>
<dbReference type="InterPro" id="IPR036163">
    <property type="entry name" value="HMA_dom_sf"/>
</dbReference>
<organism evidence="2 3">
    <name type="scientific">Microbacterium ginsengisoli</name>
    <dbReference type="NCBI Taxonomy" id="400772"/>
    <lineage>
        <taxon>Bacteria</taxon>
        <taxon>Bacillati</taxon>
        <taxon>Actinomycetota</taxon>
        <taxon>Actinomycetes</taxon>
        <taxon>Micrococcales</taxon>
        <taxon>Microbacteriaceae</taxon>
        <taxon>Microbacterium</taxon>
    </lineage>
</organism>
<dbReference type="InterPro" id="IPR006121">
    <property type="entry name" value="HMA_dom"/>
</dbReference>
<dbReference type="Proteomes" id="UP000033451">
    <property type="component" value="Unassembled WGS sequence"/>
</dbReference>
<sequence length="73" mass="7651">MTQDLADIQLLRIDGMTCSHCEHSVTEALVALPEIAAVTADAAAGTARIEAVGALDLDRIDAAVTEAGYRLVR</sequence>
<dbReference type="PATRIC" id="fig|400772.4.peg.706"/>
<dbReference type="STRING" id="400772.RR49_00673"/>
<evidence type="ECO:0000259" key="1">
    <source>
        <dbReference type="PROSITE" id="PS50846"/>
    </source>
</evidence>
<dbReference type="Pfam" id="PF00403">
    <property type="entry name" value="HMA"/>
    <property type="match status" value="1"/>
</dbReference>
<dbReference type="CDD" id="cd00371">
    <property type="entry name" value="HMA"/>
    <property type="match status" value="1"/>
</dbReference>
<keyword evidence="3" id="KW-1185">Reference proteome</keyword>
<reference evidence="2 3" key="1">
    <citation type="submission" date="2015-02" db="EMBL/GenBank/DDBJ databases">
        <title>Draft genome sequences of ten Microbacterium spp. with emphasis on heavy metal contaminated environments.</title>
        <authorList>
            <person name="Corretto E."/>
        </authorList>
    </citation>
    <scope>NUCLEOTIDE SEQUENCE [LARGE SCALE GENOMIC DNA]</scope>
    <source>
        <strain evidence="2 3">DSM 18659</strain>
    </source>
</reference>
<gene>
    <name evidence="2" type="ORF">RR49_00673</name>
</gene>
<evidence type="ECO:0000313" key="2">
    <source>
        <dbReference type="EMBL" id="KJL38586.1"/>
    </source>
</evidence>
<name>A0A0F0LZF6_9MICO</name>
<dbReference type="SUPFAM" id="SSF55008">
    <property type="entry name" value="HMA, heavy metal-associated domain"/>
    <property type="match status" value="1"/>
</dbReference>
<dbReference type="RefSeq" id="WP_045246656.1">
    <property type="nucleotide sequence ID" value="NZ_DAIQHQ010000010.1"/>
</dbReference>
<accession>A0A0F0LZF6</accession>
<proteinExistence type="predicted"/>
<evidence type="ECO:0000313" key="3">
    <source>
        <dbReference type="Proteomes" id="UP000033451"/>
    </source>
</evidence>
<dbReference type="EMBL" id="JYIY01000061">
    <property type="protein sequence ID" value="KJL38586.1"/>
    <property type="molecule type" value="Genomic_DNA"/>
</dbReference>